<dbReference type="GO" id="GO:0005737">
    <property type="term" value="C:cytoplasm"/>
    <property type="evidence" value="ECO:0007669"/>
    <property type="project" value="InterPro"/>
</dbReference>
<dbReference type="GO" id="GO:0004668">
    <property type="term" value="F:protein-arginine deiminase activity"/>
    <property type="evidence" value="ECO:0007669"/>
    <property type="project" value="InterPro"/>
</dbReference>
<dbReference type="Pfam" id="PF03068">
    <property type="entry name" value="PAD"/>
    <property type="match status" value="1"/>
</dbReference>
<proteinExistence type="predicted"/>
<feature type="domain" description="Protein-arginine deiminase C-terminal" evidence="2">
    <location>
        <begin position="178"/>
        <end position="509"/>
    </location>
</feature>
<dbReference type="Proteomes" id="UP000002489">
    <property type="component" value="Unassembled WGS sequence"/>
</dbReference>
<dbReference type="InterPro" id="IPR013530">
    <property type="entry name" value="PAD_C"/>
</dbReference>
<evidence type="ECO:0000313" key="4">
    <source>
        <dbReference type="Proteomes" id="UP000002489"/>
    </source>
</evidence>
<dbReference type="SUPFAM" id="SSF110083">
    <property type="entry name" value="Peptidylarginine deiminase Pad4, middle domain"/>
    <property type="match status" value="1"/>
</dbReference>
<dbReference type="PANTHER" id="PTHR10837">
    <property type="entry name" value="PEPTIDYLARGININE DEIMINASE"/>
    <property type="match status" value="1"/>
</dbReference>
<reference evidence="3" key="2">
    <citation type="submission" date="2025-08" db="UniProtKB">
        <authorList>
            <consortium name="EnsemblFungi"/>
        </authorList>
    </citation>
    <scope>IDENTIFICATION</scope>
    <source>
        <strain evidence="3">4287 / CBS 123668 / FGSC 9935 / NRRL 34936</strain>
    </source>
</reference>
<dbReference type="SUPFAM" id="SSF55909">
    <property type="entry name" value="Pentein"/>
    <property type="match status" value="1"/>
</dbReference>
<organism evidence="3 4">
    <name type="scientific">Fusarium oxysporum (strain Fo5176)</name>
    <name type="common">Fusarium vascular wilt</name>
    <dbReference type="NCBI Taxonomy" id="660025"/>
    <lineage>
        <taxon>Eukaryota</taxon>
        <taxon>Fungi</taxon>
        <taxon>Dikarya</taxon>
        <taxon>Ascomycota</taxon>
        <taxon>Pezizomycotina</taxon>
        <taxon>Sordariomycetes</taxon>
        <taxon>Hypocreomycetidae</taxon>
        <taxon>Hypocreales</taxon>
        <taxon>Nectriaceae</taxon>
        <taxon>Fusarium</taxon>
        <taxon>Fusarium oxysporum species complex</taxon>
    </lineage>
</organism>
<protein>
    <recommendedName>
        <fullName evidence="2">Protein-arginine deiminase C-terminal domain-containing protein</fullName>
    </recommendedName>
</protein>
<dbReference type="AlphaFoldDB" id="A0A0D2YDZ6"/>
<sequence>MRYLHLLALCVDLDGFSDTNGKTRWTEKSGAIFLPNIGDTGRRCSKHALTVHALTYQAVSNEELDECNKELDDCNDASDNTQRSPEYLAPLKTVPITTLFENANGTVTVPDATQRKFVRIFQKQGKDWVYIDNNHTFSQQELQAGLDLGIDARDTRRPDVWDGRVTVRFTVQVGDTKSSDTVMLRVAPVLTHHHLQKVEQVLASQDNDNPYLVYFTNILASIVKAAGLKKDLYLFNERSGKWVQDFVEPGYASMPGPNGTVSIRIMIRCPGDEREGGRQLFLYFRKAGVGAVQHLGKNASNIDAGGNIEAIPPYTFKGKSWPAGRLVHGKDDTEKHHILSYLEAQETQKPLLLDTAWLSVGHVDEFLQFIPAKNKRGWVAVISDPRLAIKLLEDEQKAGHGSLPAISRKDDIDYDIPTITQLLGSTGFMKLNKECAQRIDGNIKILRREIGLADEDIIRIPALFNREDSSEGDGSKLEVGAFYPAVLNNLVLTGYNTCVAPNPWGPVVEVSFHHGIDNFAALHQRSSKGPRKSVKGLSSVLFPNILNPKFRPARLLSAPLSKHIQPKAESSRNDQPNQEKPVLPRDLEPWGKVVVELSFKPVNGVEERQRLSIVGIETAFDANTTGTVIGIILER</sequence>
<dbReference type="InterPro" id="IPR036556">
    <property type="entry name" value="PAD_central_sf"/>
</dbReference>
<dbReference type="Gene3D" id="3.75.10.10">
    <property type="entry name" value="L-arginine/glycine Amidinotransferase, Chain A"/>
    <property type="match status" value="1"/>
</dbReference>
<evidence type="ECO:0000259" key="2">
    <source>
        <dbReference type="Pfam" id="PF03068"/>
    </source>
</evidence>
<dbReference type="GO" id="GO:0005509">
    <property type="term" value="F:calcium ion binding"/>
    <property type="evidence" value="ECO:0007669"/>
    <property type="project" value="InterPro"/>
</dbReference>
<name>A0A0D2YDZ6_FUSOF</name>
<accession>A0A0D2YDZ6</accession>
<evidence type="ECO:0000256" key="1">
    <source>
        <dbReference type="SAM" id="MobiDB-lite"/>
    </source>
</evidence>
<reference evidence="4" key="1">
    <citation type="journal article" date="2012" name="Mol. Plant Microbe Interact.">
        <title>A highly conserved effector in Fusarium oxysporum is required for full virulence on Arabidopsis.</title>
        <authorList>
            <person name="Thatcher L.F."/>
            <person name="Gardiner D.M."/>
            <person name="Kazan K."/>
            <person name="Manners J."/>
        </authorList>
    </citation>
    <scope>NUCLEOTIDE SEQUENCE [LARGE SCALE GENOMIC DNA]</scope>
    <source>
        <strain evidence="4">Fo5176</strain>
    </source>
</reference>
<dbReference type="EnsemblFungi" id="FOXG_14532T0">
    <property type="protein sequence ID" value="FOXG_14532P0"/>
    <property type="gene ID" value="FOXG_14532"/>
</dbReference>
<dbReference type="PANTHER" id="PTHR10837:SF8">
    <property type="entry name" value="PROTEIN-ARGININE DEIMINASE"/>
    <property type="match status" value="1"/>
</dbReference>
<evidence type="ECO:0000313" key="3">
    <source>
        <dbReference type="EnsemblFungi" id="FOXG_14532P0"/>
    </source>
</evidence>
<dbReference type="InterPro" id="IPR004303">
    <property type="entry name" value="PAD"/>
</dbReference>
<feature type="region of interest" description="Disordered" evidence="1">
    <location>
        <begin position="564"/>
        <end position="584"/>
    </location>
</feature>